<sequence length="83" mass="9849">MQAFTPRRLTARPAKKRASLAAINHTALLGKKQQSMRKQPLQKTQLKPALQLRDENVLFHTVTRSFPFLKYKFYTNKRIRYNF</sequence>
<organism evidence="1 2">
    <name type="scientific">Metabacillus sediminilitoris</name>
    <dbReference type="NCBI Taxonomy" id="2567941"/>
    <lineage>
        <taxon>Bacteria</taxon>
        <taxon>Bacillati</taxon>
        <taxon>Bacillota</taxon>
        <taxon>Bacilli</taxon>
        <taxon>Bacillales</taxon>
        <taxon>Bacillaceae</taxon>
        <taxon>Metabacillus</taxon>
    </lineage>
</organism>
<comment type="caution">
    <text evidence="1">The sequence shown here is derived from an EMBL/GenBank/DDBJ whole genome shotgun (WGS) entry which is preliminary data.</text>
</comment>
<name>A0A4V3WG44_9BACI</name>
<dbReference type="AlphaFoldDB" id="A0A4V3WG44"/>
<evidence type="ECO:0000313" key="2">
    <source>
        <dbReference type="Proteomes" id="UP000310334"/>
    </source>
</evidence>
<dbReference type="EMBL" id="SSNT01000001">
    <property type="protein sequence ID" value="THF82873.1"/>
    <property type="molecule type" value="Genomic_DNA"/>
</dbReference>
<dbReference type="RefSeq" id="WP_136351113.1">
    <property type="nucleotide sequence ID" value="NZ_CP046266.1"/>
</dbReference>
<reference evidence="1 2" key="1">
    <citation type="submission" date="2019-04" db="EMBL/GenBank/DDBJ databases">
        <title>Bacillus sediminilitoris sp. nov., isolated from a tidal flat sediment on the East China Sea.</title>
        <authorList>
            <person name="Wei Y."/>
            <person name="Mao H."/>
            <person name="Fang J."/>
        </authorList>
    </citation>
    <scope>NUCLEOTIDE SEQUENCE [LARGE SCALE GENOMIC DNA]</scope>
    <source>
        <strain evidence="1 2">DSL-17</strain>
    </source>
</reference>
<evidence type="ECO:0000313" key="1">
    <source>
        <dbReference type="EMBL" id="THF82873.1"/>
    </source>
</evidence>
<accession>A0A4V3WG44</accession>
<protein>
    <submittedName>
        <fullName evidence="1">Uncharacterized protein</fullName>
    </submittedName>
</protein>
<gene>
    <name evidence="1" type="ORF">E6W99_00465</name>
</gene>
<proteinExistence type="predicted"/>
<dbReference type="Proteomes" id="UP000310334">
    <property type="component" value="Unassembled WGS sequence"/>
</dbReference>
<keyword evidence="2" id="KW-1185">Reference proteome</keyword>